<protein>
    <recommendedName>
        <fullName evidence="3">Sulfurtransferase complex subunit TusB</fullName>
    </recommendedName>
</protein>
<reference evidence="1" key="1">
    <citation type="submission" date="2019-08" db="EMBL/GenBank/DDBJ databases">
        <title>The complete genome of Acinetobacter defluvii strain WCHAD010030.</title>
        <authorList>
            <person name="Hu Y."/>
            <person name="Qin J."/>
            <person name="Feng Y."/>
            <person name="Zong Z."/>
        </authorList>
    </citation>
    <scope>NUCLEOTIDE SEQUENCE</scope>
    <source>
        <strain evidence="1">WCHA30</strain>
    </source>
</reference>
<keyword evidence="2" id="KW-1185">Reference proteome</keyword>
<name>A0A2S2FD85_9GAMM</name>
<gene>
    <name evidence="1" type="ORF">DJ533_10335</name>
</gene>
<dbReference type="RefSeq" id="WP_065995303.1">
    <property type="nucleotide sequence ID" value="NZ_CP029397.2"/>
</dbReference>
<dbReference type="KEGG" id="adv:DJ533_10335"/>
<dbReference type="Proteomes" id="UP000245977">
    <property type="component" value="Chromosome"/>
</dbReference>
<dbReference type="OrthoDB" id="6710413at2"/>
<sequence>MSEHTLFLVQSEFAKTNPCLDQLCQMATLQDTIILMGDSVLFAQDTRLEKYSFVYMLETEIDLIAGVLPKHINVLSYATFADLVLDFKRCICLK</sequence>
<accession>A0A2S2FD85</accession>
<proteinExistence type="predicted"/>
<dbReference type="STRING" id="1871111.GCA_001704615_01877"/>
<evidence type="ECO:0000313" key="1">
    <source>
        <dbReference type="EMBL" id="AWL28937.1"/>
    </source>
</evidence>
<evidence type="ECO:0008006" key="3">
    <source>
        <dbReference type="Google" id="ProtNLM"/>
    </source>
</evidence>
<dbReference type="AlphaFoldDB" id="A0A2S2FD85"/>
<evidence type="ECO:0000313" key="2">
    <source>
        <dbReference type="Proteomes" id="UP000245977"/>
    </source>
</evidence>
<dbReference type="Gene3D" id="3.40.1260.10">
    <property type="entry name" value="DsrEFH-like"/>
    <property type="match status" value="1"/>
</dbReference>
<organism evidence="1 2">
    <name type="scientific">Acinetobacter defluvii</name>
    <dbReference type="NCBI Taxonomy" id="1871111"/>
    <lineage>
        <taxon>Bacteria</taxon>
        <taxon>Pseudomonadati</taxon>
        <taxon>Pseudomonadota</taxon>
        <taxon>Gammaproteobacteria</taxon>
        <taxon>Moraxellales</taxon>
        <taxon>Moraxellaceae</taxon>
        <taxon>Acinetobacter</taxon>
    </lineage>
</organism>
<dbReference type="InterPro" id="IPR027396">
    <property type="entry name" value="DsrEFH-like"/>
</dbReference>
<dbReference type="SUPFAM" id="SSF75169">
    <property type="entry name" value="DsrEFH-like"/>
    <property type="match status" value="1"/>
</dbReference>
<dbReference type="EMBL" id="CP029397">
    <property type="protein sequence ID" value="AWL28937.1"/>
    <property type="molecule type" value="Genomic_DNA"/>
</dbReference>